<keyword evidence="8" id="KW-1133">Transmembrane helix</keyword>
<evidence type="ECO:0000256" key="3">
    <source>
        <dbReference type="ARBA" id="ARBA00023277"/>
    </source>
</evidence>
<dbReference type="InterPro" id="IPR058667">
    <property type="entry name" value="DUF6242_C"/>
</dbReference>
<evidence type="ECO:0000256" key="2">
    <source>
        <dbReference type="ARBA" id="ARBA00022801"/>
    </source>
</evidence>
<dbReference type="RefSeq" id="WP_338251293.1">
    <property type="nucleotide sequence ID" value="NZ_BSRI01000002.1"/>
</dbReference>
<keyword evidence="5" id="KW-0624">Polysaccharide degradation</keyword>
<dbReference type="SUPFAM" id="SSF110296">
    <property type="entry name" value="Oligoxyloglucan reducing end-specific cellobiohydrolase"/>
    <property type="match status" value="1"/>
</dbReference>
<reference evidence="10 11" key="1">
    <citation type="submission" date="2023-02" db="EMBL/GenBank/DDBJ databases">
        <title>Dictyobacter halimunensis sp. nov., a new member of the class Ktedonobacteria from forest soil in a geothermal area.</title>
        <authorList>
            <person name="Rachmania M.K."/>
            <person name="Ningsih F."/>
            <person name="Sakai Y."/>
            <person name="Yabe S."/>
            <person name="Yokota A."/>
            <person name="Sjamsuridzal W."/>
        </authorList>
    </citation>
    <scope>NUCLEOTIDE SEQUENCE [LARGE SCALE GENOMIC DNA]</scope>
    <source>
        <strain evidence="10 11">S3.2.2.5</strain>
    </source>
</reference>
<evidence type="ECO:0000313" key="11">
    <source>
        <dbReference type="Proteomes" id="UP001344906"/>
    </source>
</evidence>
<keyword evidence="8" id="KW-0472">Membrane</keyword>
<dbReference type="Pfam" id="PF25852">
    <property type="entry name" value="DUF6242_C"/>
    <property type="match status" value="1"/>
</dbReference>
<sequence>MYYPLTQFRIPRFLALGILCLGLLLLLAACGTGSGILSAGGNWQPGGINGYRFRALTTDPNNPQKIFAGSEQGAIFVTADSGEHWARTKADIPHLAAINALNFDKAGKQLYVASDSGLWSSANSGQTWNAVASQTLPANKGYKYTALAFDLKAANHIYVGTAGHGIFMSSDGGNSWTSVAKTFPPETVVNGLTYDSDQHQLWAATSTGMYRTADQGANWTALNAGLPAHVAINAVVPATLTGGEQGLIYAGSEQGFFISSDNGAHWAHGKDSLSVVPVTSIVLDFRSGDARTIYIGTGAGALQSDDQGQTWRAVAPGLPKITTVNALALGGDHYAQLLAAVNDIYLYPGNSGGAGSNIFPIILFIGFFALLYYFAQGRRKRRMNALSTPTPKEGSTTSESEAPSEQ</sequence>
<keyword evidence="11" id="KW-1185">Reference proteome</keyword>
<evidence type="ECO:0000256" key="7">
    <source>
        <dbReference type="SAM" id="MobiDB-lite"/>
    </source>
</evidence>
<accession>A0ABQ6FUU2</accession>
<dbReference type="Proteomes" id="UP001344906">
    <property type="component" value="Unassembled WGS sequence"/>
</dbReference>
<feature type="transmembrane region" description="Helical" evidence="8">
    <location>
        <begin position="358"/>
        <end position="375"/>
    </location>
</feature>
<dbReference type="Gene3D" id="2.130.10.10">
    <property type="entry name" value="YVTN repeat-like/Quinoprotein amine dehydrogenase"/>
    <property type="match status" value="2"/>
</dbReference>
<dbReference type="InterPro" id="IPR052025">
    <property type="entry name" value="Xyloglucanase_GH74"/>
</dbReference>
<comment type="caution">
    <text evidence="10">The sequence shown here is derived from an EMBL/GenBank/DDBJ whole genome shotgun (WGS) entry which is preliminary data.</text>
</comment>
<keyword evidence="4" id="KW-0326">Glycosidase</keyword>
<dbReference type="PANTHER" id="PTHR43739">
    <property type="entry name" value="XYLOGLUCANASE (EUROFUNG)"/>
    <property type="match status" value="1"/>
</dbReference>
<evidence type="ECO:0000313" key="10">
    <source>
        <dbReference type="EMBL" id="GLV56198.1"/>
    </source>
</evidence>
<keyword evidence="3" id="KW-0119">Carbohydrate metabolism</keyword>
<name>A0ABQ6FUU2_9CHLR</name>
<evidence type="ECO:0000259" key="9">
    <source>
        <dbReference type="Pfam" id="PF25852"/>
    </source>
</evidence>
<dbReference type="InterPro" id="IPR015943">
    <property type="entry name" value="WD40/YVTN_repeat-like_dom_sf"/>
</dbReference>
<keyword evidence="8" id="KW-0812">Transmembrane</keyword>
<evidence type="ECO:0000256" key="4">
    <source>
        <dbReference type="ARBA" id="ARBA00023295"/>
    </source>
</evidence>
<keyword evidence="2" id="KW-0378">Hydrolase</keyword>
<proteinExistence type="inferred from homology"/>
<gene>
    <name evidence="10" type="ORF">KDH_30410</name>
</gene>
<evidence type="ECO:0000256" key="1">
    <source>
        <dbReference type="ARBA" id="ARBA00022729"/>
    </source>
</evidence>
<evidence type="ECO:0000256" key="6">
    <source>
        <dbReference type="ARBA" id="ARBA00037986"/>
    </source>
</evidence>
<feature type="region of interest" description="Disordered" evidence="7">
    <location>
        <begin position="385"/>
        <end position="406"/>
    </location>
</feature>
<evidence type="ECO:0000256" key="5">
    <source>
        <dbReference type="ARBA" id="ARBA00023326"/>
    </source>
</evidence>
<dbReference type="EMBL" id="BSRI01000002">
    <property type="protein sequence ID" value="GLV56198.1"/>
    <property type="molecule type" value="Genomic_DNA"/>
</dbReference>
<dbReference type="PANTHER" id="PTHR43739:SF2">
    <property type="entry name" value="OLIGOXYLOGLUCAN-REDUCING END-SPECIFIC XYLOGLUCANASE-RELATED"/>
    <property type="match status" value="1"/>
</dbReference>
<evidence type="ECO:0000256" key="8">
    <source>
        <dbReference type="SAM" id="Phobius"/>
    </source>
</evidence>
<protein>
    <recommendedName>
        <fullName evidence="9">DUF6242 domain-containing protein</fullName>
    </recommendedName>
</protein>
<keyword evidence="1" id="KW-0732">Signal</keyword>
<feature type="domain" description="DUF6242" evidence="9">
    <location>
        <begin position="84"/>
        <end position="299"/>
    </location>
</feature>
<organism evidence="10 11">
    <name type="scientific">Dictyobacter halimunensis</name>
    <dbReference type="NCBI Taxonomy" id="3026934"/>
    <lineage>
        <taxon>Bacteria</taxon>
        <taxon>Bacillati</taxon>
        <taxon>Chloroflexota</taxon>
        <taxon>Ktedonobacteria</taxon>
        <taxon>Ktedonobacterales</taxon>
        <taxon>Dictyobacteraceae</taxon>
        <taxon>Dictyobacter</taxon>
    </lineage>
</organism>
<comment type="similarity">
    <text evidence="6">Belongs to the glycosyl hydrolase 74 family.</text>
</comment>